<dbReference type="HOGENOM" id="CLU_3048021_0_0_0"/>
<sequence>MIVATKAISVICASLLSMHHRAGEVGIEGLPIVGRAFALDGEQLATSITLPKQR</sequence>
<accession>L0DEY6</accession>
<dbReference type="KEGG" id="saci:Sinac_3579"/>
<dbReference type="EMBL" id="CP003364">
    <property type="protein sequence ID" value="AGA27832.1"/>
    <property type="molecule type" value="Genomic_DNA"/>
</dbReference>
<keyword evidence="2" id="KW-1185">Reference proteome</keyword>
<dbReference type="Proteomes" id="UP000010798">
    <property type="component" value="Chromosome"/>
</dbReference>
<reference evidence="1 2" key="1">
    <citation type="submission" date="2012-02" db="EMBL/GenBank/DDBJ databases">
        <title>Complete sequence of chromosome of Singulisphaera acidiphila DSM 18658.</title>
        <authorList>
            <consortium name="US DOE Joint Genome Institute (JGI-PGF)"/>
            <person name="Lucas S."/>
            <person name="Copeland A."/>
            <person name="Lapidus A."/>
            <person name="Glavina del Rio T."/>
            <person name="Dalin E."/>
            <person name="Tice H."/>
            <person name="Bruce D."/>
            <person name="Goodwin L."/>
            <person name="Pitluck S."/>
            <person name="Peters L."/>
            <person name="Ovchinnikova G."/>
            <person name="Chertkov O."/>
            <person name="Kyrpides N."/>
            <person name="Mavromatis K."/>
            <person name="Ivanova N."/>
            <person name="Brettin T."/>
            <person name="Detter J.C."/>
            <person name="Han C."/>
            <person name="Larimer F."/>
            <person name="Land M."/>
            <person name="Hauser L."/>
            <person name="Markowitz V."/>
            <person name="Cheng J.-F."/>
            <person name="Hugenholtz P."/>
            <person name="Woyke T."/>
            <person name="Wu D."/>
            <person name="Tindall B."/>
            <person name="Pomrenke H."/>
            <person name="Brambilla E."/>
            <person name="Klenk H.-P."/>
            <person name="Eisen J.A."/>
        </authorList>
    </citation>
    <scope>NUCLEOTIDE SEQUENCE [LARGE SCALE GENOMIC DNA]</scope>
    <source>
        <strain evidence="2">ATCC BAA-1392 / DSM 18658 / VKM B-2454 / MOB10</strain>
    </source>
</reference>
<evidence type="ECO:0000313" key="1">
    <source>
        <dbReference type="EMBL" id="AGA27832.1"/>
    </source>
</evidence>
<evidence type="ECO:0000313" key="2">
    <source>
        <dbReference type="Proteomes" id="UP000010798"/>
    </source>
</evidence>
<name>L0DEY6_SINAD</name>
<dbReference type="AlphaFoldDB" id="L0DEY6"/>
<organism evidence="1 2">
    <name type="scientific">Singulisphaera acidiphila (strain ATCC BAA-1392 / DSM 18658 / VKM B-2454 / MOB10)</name>
    <dbReference type="NCBI Taxonomy" id="886293"/>
    <lineage>
        <taxon>Bacteria</taxon>
        <taxon>Pseudomonadati</taxon>
        <taxon>Planctomycetota</taxon>
        <taxon>Planctomycetia</taxon>
        <taxon>Isosphaerales</taxon>
        <taxon>Isosphaeraceae</taxon>
        <taxon>Singulisphaera</taxon>
    </lineage>
</organism>
<proteinExistence type="predicted"/>
<protein>
    <submittedName>
        <fullName evidence="1">Uncharacterized protein</fullName>
    </submittedName>
</protein>
<gene>
    <name evidence="1" type="ordered locus">Sinac_3579</name>
</gene>